<evidence type="ECO:0000313" key="3">
    <source>
        <dbReference type="Proteomes" id="UP000236546"/>
    </source>
</evidence>
<reference evidence="2 3" key="1">
    <citation type="submission" date="2017-02" db="EMBL/GenBank/DDBJ databases">
        <title>Genomes of Trichoderma spp. with biocontrol activity.</title>
        <authorList>
            <person name="Gardiner D."/>
            <person name="Kazan K."/>
            <person name="Vos C."/>
            <person name="Harvey P."/>
        </authorList>
    </citation>
    <scope>NUCLEOTIDE SEQUENCE [LARGE SCALE GENOMIC DNA]</scope>
    <source>
        <strain evidence="2 3">A5MH</strain>
    </source>
</reference>
<feature type="domain" description="Heterokaryon incompatibility" evidence="1">
    <location>
        <begin position="22"/>
        <end position="105"/>
    </location>
</feature>
<dbReference type="InterPro" id="IPR010730">
    <property type="entry name" value="HET"/>
</dbReference>
<proteinExistence type="predicted"/>
<organism evidence="2 3">
    <name type="scientific">Trichoderma gamsii</name>
    <dbReference type="NCBI Taxonomy" id="398673"/>
    <lineage>
        <taxon>Eukaryota</taxon>
        <taxon>Fungi</taxon>
        <taxon>Dikarya</taxon>
        <taxon>Ascomycota</taxon>
        <taxon>Pezizomycotina</taxon>
        <taxon>Sordariomycetes</taxon>
        <taxon>Hypocreomycetidae</taxon>
        <taxon>Hypocreales</taxon>
        <taxon>Hypocreaceae</taxon>
        <taxon>Trichoderma</taxon>
    </lineage>
</organism>
<dbReference type="PANTHER" id="PTHR10622">
    <property type="entry name" value="HET DOMAIN-CONTAINING PROTEIN"/>
    <property type="match status" value="1"/>
</dbReference>
<sequence length="124" mass="13910">MRLIDTETFALRVFSDDEIPPYAILSHTWGPDSEELLLSDVQKGISKIPGKQESLGLTKFRKCCGQAKADKFDYAWIDTCCINKTDLVELGEAINSMFRWYNLATISDKPLVYEGMDFAGASCT</sequence>
<gene>
    <name evidence="2" type="ORF">TGAMA5MH_08114</name>
</gene>
<evidence type="ECO:0000259" key="1">
    <source>
        <dbReference type="Pfam" id="PF06985"/>
    </source>
</evidence>
<dbReference type="EMBL" id="MTYH01000074">
    <property type="protein sequence ID" value="PNP39849.1"/>
    <property type="molecule type" value="Genomic_DNA"/>
</dbReference>
<comment type="caution">
    <text evidence="2">The sequence shown here is derived from an EMBL/GenBank/DDBJ whole genome shotgun (WGS) entry which is preliminary data.</text>
</comment>
<dbReference type="Pfam" id="PF06985">
    <property type="entry name" value="HET"/>
    <property type="match status" value="1"/>
</dbReference>
<dbReference type="OrthoDB" id="194358at2759"/>
<dbReference type="PANTHER" id="PTHR10622:SF10">
    <property type="entry name" value="HET DOMAIN-CONTAINING PROTEIN"/>
    <property type="match status" value="1"/>
</dbReference>
<name>A0A2K0T2T9_9HYPO</name>
<protein>
    <recommendedName>
        <fullName evidence="1">Heterokaryon incompatibility domain-containing protein</fullName>
    </recommendedName>
</protein>
<evidence type="ECO:0000313" key="2">
    <source>
        <dbReference type="EMBL" id="PNP39849.1"/>
    </source>
</evidence>
<accession>A0A2K0T2T9</accession>
<dbReference type="AlphaFoldDB" id="A0A2K0T2T9"/>
<dbReference type="Proteomes" id="UP000236546">
    <property type="component" value="Unassembled WGS sequence"/>
</dbReference>